<feature type="domain" description="LSDAT prokaryote" evidence="2">
    <location>
        <begin position="98"/>
        <end position="306"/>
    </location>
</feature>
<sequence length="398" mass="45228">MSIEESKVRFQDQNEYDDYDDYGDQYEDGQENRTYLDYQQNQWKAYDFLFPAGKLAKLVKVQDTNINGSSWGQLLYKLKLIEGYPIINLIGAKDTGRGQFLAGIARAAFNTDAIIIDSGISSGIEKYVLRRGVKLIGVAPEAEIKYPKINPTFIDPQELTNGHSHIFLLQNTEENEYVWSQEVWFKLELAQRLAEGRGPKGSKRTDGKPKCKIVHILLADTPNYIDELKVAVRQNQPIIVVKGSSICNSLIQKYAPQSDQSDENQDQNQSQNELKQQKQKQDQNQDEVALPAELIELMSSGKGHFFYLDSDDSEDIAQYVHFLLTVTPYQDGNLVKPDVRQMEQEEFARQNMSESEEENQLQQNNNNNINNTSNANINKNDSTVNKNQSQVSAGGQQN</sequence>
<feature type="region of interest" description="Disordered" evidence="1">
    <location>
        <begin position="349"/>
        <end position="398"/>
    </location>
</feature>
<reference evidence="3 4" key="1">
    <citation type="journal article" date="2015" name="Sci. Rep.">
        <title>Genome of the facultative scuticociliatosis pathogen Pseudocohnilembus persalinus provides insight into its virulence through horizontal gene transfer.</title>
        <authorList>
            <person name="Xiong J."/>
            <person name="Wang G."/>
            <person name="Cheng J."/>
            <person name="Tian M."/>
            <person name="Pan X."/>
            <person name="Warren A."/>
            <person name="Jiang C."/>
            <person name="Yuan D."/>
            <person name="Miao W."/>
        </authorList>
    </citation>
    <scope>NUCLEOTIDE SEQUENCE [LARGE SCALE GENOMIC DNA]</scope>
    <source>
        <strain evidence="3">36N120E</strain>
    </source>
</reference>
<protein>
    <recommendedName>
        <fullName evidence="2">LSDAT prokaryote domain-containing protein</fullName>
    </recommendedName>
</protein>
<keyword evidence="4" id="KW-1185">Reference proteome</keyword>
<evidence type="ECO:0000313" key="4">
    <source>
        <dbReference type="Proteomes" id="UP000054937"/>
    </source>
</evidence>
<dbReference type="InterPro" id="IPR041482">
    <property type="entry name" value="LSDAT_prok"/>
</dbReference>
<dbReference type="AlphaFoldDB" id="A0A0V0QZE6"/>
<name>A0A0V0QZE6_PSEPJ</name>
<dbReference type="OMA" id="EQNQAWK"/>
<proteinExistence type="predicted"/>
<dbReference type="Pfam" id="PF18171">
    <property type="entry name" value="LSDAT_prok"/>
    <property type="match status" value="1"/>
</dbReference>
<feature type="compositionally biased region" description="Low complexity" evidence="1">
    <location>
        <begin position="360"/>
        <end position="382"/>
    </location>
</feature>
<accession>A0A0V0QZE6</accession>
<feature type="compositionally biased region" description="Polar residues" evidence="1">
    <location>
        <begin position="383"/>
        <end position="398"/>
    </location>
</feature>
<dbReference type="EMBL" id="LDAU01000082">
    <property type="protein sequence ID" value="KRX07611.1"/>
    <property type="molecule type" value="Genomic_DNA"/>
</dbReference>
<feature type="region of interest" description="Disordered" evidence="1">
    <location>
        <begin position="255"/>
        <end position="286"/>
    </location>
</feature>
<comment type="caution">
    <text evidence="3">The sequence shown here is derived from an EMBL/GenBank/DDBJ whole genome shotgun (WGS) entry which is preliminary data.</text>
</comment>
<dbReference type="OrthoDB" id="310870at2759"/>
<organism evidence="3 4">
    <name type="scientific">Pseudocohnilembus persalinus</name>
    <name type="common">Ciliate</name>
    <dbReference type="NCBI Taxonomy" id="266149"/>
    <lineage>
        <taxon>Eukaryota</taxon>
        <taxon>Sar</taxon>
        <taxon>Alveolata</taxon>
        <taxon>Ciliophora</taxon>
        <taxon>Intramacronucleata</taxon>
        <taxon>Oligohymenophorea</taxon>
        <taxon>Scuticociliatia</taxon>
        <taxon>Philasterida</taxon>
        <taxon>Pseudocohnilembidae</taxon>
        <taxon>Pseudocohnilembus</taxon>
    </lineage>
</organism>
<evidence type="ECO:0000256" key="1">
    <source>
        <dbReference type="SAM" id="MobiDB-lite"/>
    </source>
</evidence>
<gene>
    <name evidence="3" type="ORF">PPERSA_11160</name>
</gene>
<dbReference type="InParanoid" id="A0A0V0QZE6"/>
<evidence type="ECO:0000259" key="2">
    <source>
        <dbReference type="Pfam" id="PF18171"/>
    </source>
</evidence>
<dbReference type="Proteomes" id="UP000054937">
    <property type="component" value="Unassembled WGS sequence"/>
</dbReference>
<evidence type="ECO:0000313" key="3">
    <source>
        <dbReference type="EMBL" id="KRX07611.1"/>
    </source>
</evidence>